<dbReference type="PANTHER" id="PTHR38104">
    <property type="match status" value="1"/>
</dbReference>
<reference evidence="3" key="1">
    <citation type="submission" date="2023-07" db="EMBL/GenBank/DDBJ databases">
        <title>Genome content predicts the carbon catabolic preferences of heterotrophic bacteria.</title>
        <authorList>
            <person name="Gralka M."/>
        </authorList>
    </citation>
    <scope>NUCLEOTIDE SEQUENCE</scope>
    <source>
        <strain evidence="4">5G01</strain>
        <strain evidence="3">I2M16</strain>
    </source>
</reference>
<organism evidence="3 5">
    <name type="scientific">Neptunomonas phycophila</name>
    <dbReference type="NCBI Taxonomy" id="1572645"/>
    <lineage>
        <taxon>Bacteria</taxon>
        <taxon>Pseudomonadati</taxon>
        <taxon>Pseudomonadota</taxon>
        <taxon>Gammaproteobacteria</taxon>
        <taxon>Oceanospirillales</taxon>
        <taxon>Oceanospirillaceae</taxon>
        <taxon>Neptunomonas</taxon>
    </lineage>
</organism>
<accession>A0AAW7XH50</accession>
<dbReference type="PANTHER" id="PTHR38104:SF1">
    <property type="entry name" value="ANTI-SIGMA-E FACTOR RSEA"/>
    <property type="match status" value="1"/>
</dbReference>
<dbReference type="EMBL" id="JAUOPG010000002">
    <property type="protein sequence ID" value="MDO6452922.1"/>
    <property type="molecule type" value="Genomic_DNA"/>
</dbReference>
<keyword evidence="6" id="KW-1185">Reference proteome</keyword>
<feature type="domain" description="Anti sigma-E protein RseA N-terminal" evidence="1">
    <location>
        <begin position="7"/>
        <end position="94"/>
    </location>
</feature>
<dbReference type="GeneID" id="89457195"/>
<dbReference type="InterPro" id="IPR052383">
    <property type="entry name" value="Anti-sigma-E_RseA-like"/>
</dbReference>
<dbReference type="GO" id="GO:0016989">
    <property type="term" value="F:sigma factor antagonist activity"/>
    <property type="evidence" value="ECO:0007669"/>
    <property type="project" value="InterPro"/>
</dbReference>
<evidence type="ECO:0000313" key="5">
    <source>
        <dbReference type="Proteomes" id="UP001169862"/>
    </source>
</evidence>
<dbReference type="InterPro" id="IPR036147">
    <property type="entry name" value="Anti-sigma_E_RseA_N_sf"/>
</dbReference>
<dbReference type="Gene3D" id="3.30.200.100">
    <property type="entry name" value="MucB/RseB, C-terminal domain"/>
    <property type="match status" value="1"/>
</dbReference>
<name>A0AAW7XH50_9GAMM</name>
<proteinExistence type="predicted"/>
<dbReference type="Proteomes" id="UP001177341">
    <property type="component" value="Unassembled WGS sequence"/>
</dbReference>
<dbReference type="Proteomes" id="UP001169862">
    <property type="component" value="Unassembled WGS sequence"/>
</dbReference>
<dbReference type="Pfam" id="PF03872">
    <property type="entry name" value="RseA_N"/>
    <property type="match status" value="1"/>
</dbReference>
<comment type="caution">
    <text evidence="3">The sequence shown here is derived from an EMBL/GenBank/DDBJ whole genome shotgun (WGS) entry which is preliminary data.</text>
</comment>
<evidence type="ECO:0000259" key="1">
    <source>
        <dbReference type="Pfam" id="PF03872"/>
    </source>
</evidence>
<evidence type="ECO:0000313" key="3">
    <source>
        <dbReference type="EMBL" id="MDO6452922.1"/>
    </source>
</evidence>
<dbReference type="Gene3D" id="1.10.10.880">
    <property type="entry name" value="Anti sigma-E protein RseA, N-terminal domain"/>
    <property type="match status" value="1"/>
</dbReference>
<dbReference type="InterPro" id="IPR033436">
    <property type="entry name" value="MucB/RseB_C"/>
</dbReference>
<protein>
    <submittedName>
        <fullName evidence="3">MucB/RseB C-terminal domain-containing protein</fullName>
    </submittedName>
</protein>
<dbReference type="RefSeq" id="WP_083610012.1">
    <property type="nucleotide sequence ID" value="NZ_CAXHZV010000002.1"/>
</dbReference>
<gene>
    <name evidence="3" type="ORF">Q4490_05030</name>
    <name evidence="4" type="ORF">Q8W30_02580</name>
</gene>
<evidence type="ECO:0000313" key="4">
    <source>
        <dbReference type="EMBL" id="MDP2521446.1"/>
    </source>
</evidence>
<dbReference type="Pfam" id="PF17188">
    <property type="entry name" value="MucB_RseB_C"/>
    <property type="match status" value="1"/>
</dbReference>
<feature type="domain" description="MucB/RseB C-terminal" evidence="2">
    <location>
        <begin position="189"/>
        <end position="277"/>
    </location>
</feature>
<dbReference type="EMBL" id="JAUYVO010000002">
    <property type="protein sequence ID" value="MDP2521446.1"/>
    <property type="molecule type" value="Genomic_DNA"/>
</dbReference>
<evidence type="ECO:0000313" key="6">
    <source>
        <dbReference type="Proteomes" id="UP001177341"/>
    </source>
</evidence>
<dbReference type="InterPro" id="IPR038484">
    <property type="entry name" value="MucB/RseB_C_sf"/>
</dbReference>
<dbReference type="SUPFAM" id="SSF89069">
    <property type="entry name" value="N-terminal, cytoplasmic domain of anti-sigmaE factor RseA"/>
    <property type="match status" value="1"/>
</dbReference>
<evidence type="ECO:0000259" key="2">
    <source>
        <dbReference type="Pfam" id="PF17188"/>
    </source>
</evidence>
<dbReference type="InterPro" id="IPR005572">
    <property type="entry name" value="Anti-sigma_E_RseA_N"/>
</dbReference>
<dbReference type="CDD" id="cd16328">
    <property type="entry name" value="RseA_N"/>
    <property type="match status" value="1"/>
</dbReference>
<dbReference type="AlphaFoldDB" id="A0AAW7XH50"/>
<sequence>MMGYESHESLSAAMDGEVSSFELRRVVERLSSEKALEDKWQRYHLSQHAMHNGAMNHSVKEVDLVSRVQAALENEAALVAENESSSESVATEKQWWKPFASMAVAASATAVVILGGQSFTQDDTVAPAATSQIALAGPTSSPDIQRTQYSNLAPQSSVMTASYEQPEVIRLSQGLKRYIDQHNQLLSESQPAWEADWLPEGYSRVRHEVMPHAEIMVYSNGRHDVSVSIEPKGRQTVPAGVTQSDNVVAVGVEKGQNFVTVVGDVPLMIADRIAASVNKTH</sequence>